<dbReference type="GO" id="GO:0006355">
    <property type="term" value="P:regulation of DNA-templated transcription"/>
    <property type="evidence" value="ECO:0007669"/>
    <property type="project" value="InterPro"/>
</dbReference>
<dbReference type="PROSITE" id="PS50805">
    <property type="entry name" value="KRAB"/>
    <property type="match status" value="1"/>
</dbReference>
<evidence type="ECO:0000313" key="4">
    <source>
        <dbReference type="Proteomes" id="UP000585614"/>
    </source>
</evidence>
<feature type="domain" description="KRAB" evidence="2">
    <location>
        <begin position="117"/>
        <end position="174"/>
    </location>
</feature>
<sequence length="174" mass="19244">MNGLLTANWTQQKEGSVNSKAVRRRRSAGQSRSQPLSSRPSGALGGDREDLGDDKNHINTSLNNITAILETAVKTAAHNGMRQTRRTVCRGSDCSCKSPEEEGMTPGFLDAGAPEQVTFEDVVVDFTQEEWGQLEPAQRTLYRDVMLETFGLLVSVGTMLFWLRECQLECLAYT</sequence>
<dbReference type="AlphaFoldDB" id="A0A7J7SLS7"/>
<feature type="region of interest" description="Disordered" evidence="1">
    <location>
        <begin position="1"/>
        <end position="57"/>
    </location>
</feature>
<protein>
    <recommendedName>
        <fullName evidence="2">KRAB domain-containing protein</fullName>
    </recommendedName>
</protein>
<proteinExistence type="predicted"/>
<dbReference type="EMBL" id="JACAGC010000022">
    <property type="protein sequence ID" value="KAF6289406.1"/>
    <property type="molecule type" value="Genomic_DNA"/>
</dbReference>
<name>A0A7J7SLS7_RHIFE</name>
<dbReference type="SMART" id="SM00349">
    <property type="entry name" value="KRAB"/>
    <property type="match status" value="1"/>
</dbReference>
<gene>
    <name evidence="3" type="ORF">mRhiFer1_018708</name>
</gene>
<dbReference type="CDD" id="cd07765">
    <property type="entry name" value="KRAB_A-box"/>
    <property type="match status" value="1"/>
</dbReference>
<dbReference type="PANTHER" id="PTHR23232">
    <property type="entry name" value="KRAB DOMAIN C2H2 ZINC FINGER"/>
    <property type="match status" value="1"/>
</dbReference>
<dbReference type="Gene3D" id="6.10.140.140">
    <property type="match status" value="1"/>
</dbReference>
<dbReference type="SUPFAM" id="SSF109640">
    <property type="entry name" value="KRAB domain (Kruppel-associated box)"/>
    <property type="match status" value="1"/>
</dbReference>
<feature type="compositionally biased region" description="Polar residues" evidence="1">
    <location>
        <begin position="1"/>
        <end position="19"/>
    </location>
</feature>
<comment type="caution">
    <text evidence="3">The sequence shown here is derived from an EMBL/GenBank/DDBJ whole genome shotgun (WGS) entry which is preliminary data.</text>
</comment>
<dbReference type="Pfam" id="PF01352">
    <property type="entry name" value="KRAB"/>
    <property type="match status" value="1"/>
</dbReference>
<dbReference type="InterPro" id="IPR036051">
    <property type="entry name" value="KRAB_dom_sf"/>
</dbReference>
<dbReference type="Proteomes" id="UP000585614">
    <property type="component" value="Unassembled WGS sequence"/>
</dbReference>
<evidence type="ECO:0000313" key="3">
    <source>
        <dbReference type="EMBL" id="KAF6289406.1"/>
    </source>
</evidence>
<evidence type="ECO:0000256" key="1">
    <source>
        <dbReference type="SAM" id="MobiDB-lite"/>
    </source>
</evidence>
<reference evidence="3 4" key="1">
    <citation type="journal article" date="2020" name="Nature">
        <title>Six reference-quality genomes reveal evolution of bat adaptations.</title>
        <authorList>
            <person name="Jebb D."/>
            <person name="Huang Z."/>
            <person name="Pippel M."/>
            <person name="Hughes G.M."/>
            <person name="Lavrichenko K."/>
            <person name="Devanna P."/>
            <person name="Winkler S."/>
            <person name="Jermiin L.S."/>
            <person name="Skirmuntt E.C."/>
            <person name="Katzourakis A."/>
            <person name="Burkitt-Gray L."/>
            <person name="Ray D.A."/>
            <person name="Sullivan K.A.M."/>
            <person name="Roscito J.G."/>
            <person name="Kirilenko B.M."/>
            <person name="Davalos L.M."/>
            <person name="Corthals A.P."/>
            <person name="Power M.L."/>
            <person name="Jones G."/>
            <person name="Ransome R.D."/>
            <person name="Dechmann D.K.N."/>
            <person name="Locatelli A.G."/>
            <person name="Puechmaille S.J."/>
            <person name="Fedrigo O."/>
            <person name="Jarvis E.D."/>
            <person name="Hiller M."/>
            <person name="Vernes S.C."/>
            <person name="Myers E.W."/>
            <person name="Teeling E.C."/>
        </authorList>
    </citation>
    <scope>NUCLEOTIDE SEQUENCE [LARGE SCALE GENOMIC DNA]</scope>
    <source>
        <strain evidence="3">MRhiFer1</strain>
        <tissue evidence="3">Lung</tissue>
    </source>
</reference>
<feature type="compositionally biased region" description="Basic and acidic residues" evidence="1">
    <location>
        <begin position="46"/>
        <end position="57"/>
    </location>
</feature>
<evidence type="ECO:0000259" key="2">
    <source>
        <dbReference type="PROSITE" id="PS50805"/>
    </source>
</evidence>
<dbReference type="PANTHER" id="PTHR23232:SF163">
    <property type="entry name" value="ZINC FINGER PROTEIN 589"/>
    <property type="match status" value="1"/>
</dbReference>
<accession>A0A7J7SLS7</accession>
<feature type="compositionally biased region" description="Low complexity" evidence="1">
    <location>
        <begin position="28"/>
        <end position="42"/>
    </location>
</feature>
<dbReference type="InterPro" id="IPR001909">
    <property type="entry name" value="KRAB"/>
</dbReference>
<dbReference type="InterPro" id="IPR050169">
    <property type="entry name" value="Krueppel_C2H2_ZnF"/>
</dbReference>
<organism evidence="3 4">
    <name type="scientific">Rhinolophus ferrumequinum</name>
    <name type="common">Greater horseshoe bat</name>
    <dbReference type="NCBI Taxonomy" id="59479"/>
    <lineage>
        <taxon>Eukaryota</taxon>
        <taxon>Metazoa</taxon>
        <taxon>Chordata</taxon>
        <taxon>Craniata</taxon>
        <taxon>Vertebrata</taxon>
        <taxon>Euteleostomi</taxon>
        <taxon>Mammalia</taxon>
        <taxon>Eutheria</taxon>
        <taxon>Laurasiatheria</taxon>
        <taxon>Chiroptera</taxon>
        <taxon>Yinpterochiroptera</taxon>
        <taxon>Rhinolophoidea</taxon>
        <taxon>Rhinolophidae</taxon>
        <taxon>Rhinolophinae</taxon>
        <taxon>Rhinolophus</taxon>
    </lineage>
</organism>